<dbReference type="AlphaFoldDB" id="A0A841RTD9"/>
<dbReference type="InterPro" id="IPR058676">
    <property type="entry name" value="YuzK"/>
</dbReference>
<name>A0A841RTD9_9BACI</name>
<dbReference type="Proteomes" id="UP000572212">
    <property type="component" value="Unassembled WGS sequence"/>
</dbReference>
<evidence type="ECO:0000313" key="1">
    <source>
        <dbReference type="EMBL" id="MBB6514184.1"/>
    </source>
</evidence>
<sequence length="46" mass="5590">MQQSHGVGYEEYSRQLNERLKVEKEREMDYKKGQIAILEIEQSVYR</sequence>
<keyword evidence="2" id="KW-1185">Reference proteome</keyword>
<accession>A0A841RTD9</accession>
<evidence type="ECO:0000313" key="2">
    <source>
        <dbReference type="Proteomes" id="UP000572212"/>
    </source>
</evidence>
<protein>
    <submittedName>
        <fullName evidence="1">Uncharacterized protein</fullName>
    </submittedName>
</protein>
<organism evidence="1 2">
    <name type="scientific">Gracilibacillus halotolerans</name>
    <dbReference type="NCBI Taxonomy" id="74386"/>
    <lineage>
        <taxon>Bacteria</taxon>
        <taxon>Bacillati</taxon>
        <taxon>Bacillota</taxon>
        <taxon>Bacilli</taxon>
        <taxon>Bacillales</taxon>
        <taxon>Bacillaceae</taxon>
        <taxon>Gracilibacillus</taxon>
    </lineage>
</organism>
<dbReference type="EMBL" id="JACHON010000024">
    <property type="protein sequence ID" value="MBB6514184.1"/>
    <property type="molecule type" value="Genomic_DNA"/>
</dbReference>
<comment type="caution">
    <text evidence="1">The sequence shown here is derived from an EMBL/GenBank/DDBJ whole genome shotgun (WGS) entry which is preliminary data.</text>
</comment>
<gene>
    <name evidence="1" type="ORF">GGQ92_003005</name>
</gene>
<proteinExistence type="predicted"/>
<reference evidence="1 2" key="1">
    <citation type="submission" date="2020-08" db="EMBL/GenBank/DDBJ databases">
        <title>Genomic Encyclopedia of Type Strains, Phase IV (KMG-IV): sequencing the most valuable type-strain genomes for metagenomic binning, comparative biology and taxonomic classification.</title>
        <authorList>
            <person name="Goeker M."/>
        </authorList>
    </citation>
    <scope>NUCLEOTIDE SEQUENCE [LARGE SCALE GENOMIC DNA]</scope>
    <source>
        <strain evidence="1 2">DSM 11805</strain>
    </source>
</reference>
<dbReference type="Pfam" id="PF26149">
    <property type="entry name" value="YuzK"/>
    <property type="match status" value="1"/>
</dbReference>